<dbReference type="Pfam" id="PF00126">
    <property type="entry name" value="HTH_1"/>
    <property type="match status" value="1"/>
</dbReference>
<evidence type="ECO:0000256" key="3">
    <source>
        <dbReference type="ARBA" id="ARBA00023125"/>
    </source>
</evidence>
<accession>A0AAE3Y1F8</accession>
<dbReference type="AlphaFoldDB" id="A0AAE3Y1F8"/>
<comment type="similarity">
    <text evidence="1">Belongs to the LysR transcriptional regulatory family.</text>
</comment>
<dbReference type="EMBL" id="JAVDQZ010000008">
    <property type="protein sequence ID" value="MDR6428665.1"/>
    <property type="molecule type" value="Genomic_DNA"/>
</dbReference>
<dbReference type="PROSITE" id="PS50931">
    <property type="entry name" value="HTH_LYSR"/>
    <property type="match status" value="1"/>
</dbReference>
<dbReference type="Gene3D" id="3.40.190.290">
    <property type="match status" value="1"/>
</dbReference>
<evidence type="ECO:0000256" key="1">
    <source>
        <dbReference type="ARBA" id="ARBA00009437"/>
    </source>
</evidence>
<protein>
    <submittedName>
        <fullName evidence="6">DNA-binding transcriptional LysR family regulator</fullName>
    </submittedName>
</protein>
<dbReference type="Proteomes" id="UP001184828">
    <property type="component" value="Unassembled WGS sequence"/>
</dbReference>
<dbReference type="InterPro" id="IPR005119">
    <property type="entry name" value="LysR_subst-bd"/>
</dbReference>
<gene>
    <name evidence="6" type="ORF">J2738_004829</name>
</gene>
<evidence type="ECO:0000313" key="7">
    <source>
        <dbReference type="Proteomes" id="UP001184828"/>
    </source>
</evidence>
<keyword evidence="3 6" id="KW-0238">DNA-binding</keyword>
<organism evidence="6 7">
    <name type="scientific">Variovorax paradoxus</name>
    <dbReference type="NCBI Taxonomy" id="34073"/>
    <lineage>
        <taxon>Bacteria</taxon>
        <taxon>Pseudomonadati</taxon>
        <taxon>Pseudomonadota</taxon>
        <taxon>Betaproteobacteria</taxon>
        <taxon>Burkholderiales</taxon>
        <taxon>Comamonadaceae</taxon>
        <taxon>Variovorax</taxon>
    </lineage>
</organism>
<comment type="caution">
    <text evidence="6">The sequence shown here is derived from an EMBL/GenBank/DDBJ whole genome shotgun (WGS) entry which is preliminary data.</text>
</comment>
<dbReference type="Pfam" id="PF03466">
    <property type="entry name" value="LysR_substrate"/>
    <property type="match status" value="1"/>
</dbReference>
<dbReference type="InterPro" id="IPR058163">
    <property type="entry name" value="LysR-type_TF_proteobact-type"/>
</dbReference>
<proteinExistence type="inferred from homology"/>
<name>A0AAE3Y1F8_VARPD</name>
<dbReference type="PANTHER" id="PTHR30537:SF5">
    <property type="entry name" value="HTH-TYPE TRANSCRIPTIONAL ACTIVATOR TTDR-RELATED"/>
    <property type="match status" value="1"/>
</dbReference>
<dbReference type="GO" id="GO:0043565">
    <property type="term" value="F:sequence-specific DNA binding"/>
    <property type="evidence" value="ECO:0007669"/>
    <property type="project" value="TreeGrafter"/>
</dbReference>
<dbReference type="RefSeq" id="WP_192325853.1">
    <property type="nucleotide sequence ID" value="NZ_JAUSRU010000006.1"/>
</dbReference>
<dbReference type="SUPFAM" id="SSF53850">
    <property type="entry name" value="Periplasmic binding protein-like II"/>
    <property type="match status" value="1"/>
</dbReference>
<keyword evidence="2" id="KW-0805">Transcription regulation</keyword>
<evidence type="ECO:0000259" key="5">
    <source>
        <dbReference type="PROSITE" id="PS50931"/>
    </source>
</evidence>
<dbReference type="InterPro" id="IPR036390">
    <property type="entry name" value="WH_DNA-bd_sf"/>
</dbReference>
<dbReference type="InterPro" id="IPR036388">
    <property type="entry name" value="WH-like_DNA-bd_sf"/>
</dbReference>
<keyword evidence="4" id="KW-0804">Transcription</keyword>
<dbReference type="PANTHER" id="PTHR30537">
    <property type="entry name" value="HTH-TYPE TRANSCRIPTIONAL REGULATOR"/>
    <property type="match status" value="1"/>
</dbReference>
<evidence type="ECO:0000256" key="4">
    <source>
        <dbReference type="ARBA" id="ARBA00023163"/>
    </source>
</evidence>
<evidence type="ECO:0000256" key="2">
    <source>
        <dbReference type="ARBA" id="ARBA00023015"/>
    </source>
</evidence>
<dbReference type="SUPFAM" id="SSF46785">
    <property type="entry name" value="Winged helix' DNA-binding domain"/>
    <property type="match status" value="1"/>
</dbReference>
<sequence length="312" mass="33987">MDLLHAIDVFLAIAERGNLTRAADALSQSLPSVVRTLAALENHLGVRLFNRTTRRVIITEEGLAYRDHATAIRMAIAESEQAMSRAHAEPTGSLTLTASVNFGELHVAPLVAGYLKLHPRVDVQLLLLDRVVNLVEEGIDLAIRIAPLTDSSLVARHVTDIRQVVAASPSLLATQGMPNTPKDLAGRPCILFAGLGDAAVWDFAVNGRPARVKVEGQMTCNTVGASLVACIAGQGFGRFLHYQVQDAFERGDLVPVLQAHEPPTRPLALVYPRNRHGLPRLSTMVEHLYSGLRERLSRQREGLLQRCAMDVC</sequence>
<evidence type="ECO:0000313" key="6">
    <source>
        <dbReference type="EMBL" id="MDR6428665.1"/>
    </source>
</evidence>
<dbReference type="InterPro" id="IPR000847">
    <property type="entry name" value="LysR_HTH_N"/>
</dbReference>
<reference evidence="6" key="1">
    <citation type="submission" date="2023-07" db="EMBL/GenBank/DDBJ databases">
        <title>Sorghum-associated microbial communities from plants grown in Nebraska, USA.</title>
        <authorList>
            <person name="Schachtman D."/>
        </authorList>
    </citation>
    <scope>NUCLEOTIDE SEQUENCE</scope>
    <source>
        <strain evidence="6">DS2114</strain>
    </source>
</reference>
<dbReference type="Gene3D" id="1.10.10.10">
    <property type="entry name" value="Winged helix-like DNA-binding domain superfamily/Winged helix DNA-binding domain"/>
    <property type="match status" value="1"/>
</dbReference>
<dbReference type="GO" id="GO:0003700">
    <property type="term" value="F:DNA-binding transcription factor activity"/>
    <property type="evidence" value="ECO:0007669"/>
    <property type="project" value="InterPro"/>
</dbReference>
<dbReference type="GO" id="GO:0006351">
    <property type="term" value="P:DNA-templated transcription"/>
    <property type="evidence" value="ECO:0007669"/>
    <property type="project" value="TreeGrafter"/>
</dbReference>
<feature type="domain" description="HTH lysR-type" evidence="5">
    <location>
        <begin position="1"/>
        <end position="59"/>
    </location>
</feature>